<gene>
    <name evidence="2" type="ORF">HINF_LOCUS3968</name>
    <name evidence="1" type="ORF">HINF_LOCUS49884</name>
</gene>
<evidence type="ECO:0000313" key="2">
    <source>
        <dbReference type="EMBL" id="CAL5976742.1"/>
    </source>
</evidence>
<evidence type="ECO:0000313" key="3">
    <source>
        <dbReference type="Proteomes" id="UP001642409"/>
    </source>
</evidence>
<proteinExistence type="predicted"/>
<evidence type="ECO:0000313" key="1">
    <source>
        <dbReference type="EMBL" id="CAI9962239.1"/>
    </source>
</evidence>
<dbReference type="EMBL" id="CAXDID020000007">
    <property type="protein sequence ID" value="CAL5976742.1"/>
    <property type="molecule type" value="Genomic_DNA"/>
</dbReference>
<protein>
    <submittedName>
        <fullName evidence="1">Leucine-rich repeat domain superfamily</fullName>
    </submittedName>
    <submittedName>
        <fullName evidence="2">Leucine-rich_repeat domain superfamily</fullName>
    </submittedName>
</protein>
<comment type="caution">
    <text evidence="1">The sequence shown here is derived from an EMBL/GenBank/DDBJ whole genome shotgun (WGS) entry which is preliminary data.</text>
</comment>
<keyword evidence="3" id="KW-1185">Reference proteome</keyword>
<organism evidence="1">
    <name type="scientific">Hexamita inflata</name>
    <dbReference type="NCBI Taxonomy" id="28002"/>
    <lineage>
        <taxon>Eukaryota</taxon>
        <taxon>Metamonada</taxon>
        <taxon>Diplomonadida</taxon>
        <taxon>Hexamitidae</taxon>
        <taxon>Hexamitinae</taxon>
        <taxon>Hexamita</taxon>
    </lineage>
</organism>
<dbReference type="AlphaFoldDB" id="A0AA86QYV2"/>
<dbReference type="InterPro" id="IPR032675">
    <property type="entry name" value="LRR_dom_sf"/>
</dbReference>
<name>A0AA86QYV2_9EUKA</name>
<sequence>MQIDVFDKILSLDLSNCYMQLLKFPRSLPLLTTLYAQNNQFQDVFDCSVQLIDLPKIRLLNISHNRIQLIKKLPPHLTHLYADGMQIEIEKSPNLQFLSFVQPNSVIDMRQLQLNFPKLSQLMIHESAKLVNGDQASVIVTRQRDIVNVTIGVDDKKNNKRDVTMEYLKGKLQDILNE</sequence>
<accession>A0AA86QYV2</accession>
<reference evidence="2 3" key="2">
    <citation type="submission" date="2024-07" db="EMBL/GenBank/DDBJ databases">
        <authorList>
            <person name="Akdeniz Z."/>
        </authorList>
    </citation>
    <scope>NUCLEOTIDE SEQUENCE [LARGE SCALE GENOMIC DNA]</scope>
</reference>
<dbReference type="EMBL" id="CATOUU010000952">
    <property type="protein sequence ID" value="CAI9962239.1"/>
    <property type="molecule type" value="Genomic_DNA"/>
</dbReference>
<reference evidence="1" key="1">
    <citation type="submission" date="2023-06" db="EMBL/GenBank/DDBJ databases">
        <authorList>
            <person name="Kurt Z."/>
        </authorList>
    </citation>
    <scope>NUCLEOTIDE SEQUENCE</scope>
</reference>
<dbReference type="Proteomes" id="UP001642409">
    <property type="component" value="Unassembled WGS sequence"/>
</dbReference>
<dbReference type="Gene3D" id="3.80.10.10">
    <property type="entry name" value="Ribonuclease Inhibitor"/>
    <property type="match status" value="1"/>
</dbReference>
<dbReference type="SUPFAM" id="SSF52058">
    <property type="entry name" value="L domain-like"/>
    <property type="match status" value="1"/>
</dbReference>